<dbReference type="AlphaFoldDB" id="A0A0G0MNK8"/>
<protein>
    <submittedName>
        <fullName evidence="1">Uncharacterized protein</fullName>
    </submittedName>
</protein>
<proteinExistence type="predicted"/>
<comment type="caution">
    <text evidence="1">The sequence shown here is derived from an EMBL/GenBank/DDBJ whole genome shotgun (WGS) entry which is preliminary data.</text>
</comment>
<dbReference type="STRING" id="1619100.UT34_C0002G0141"/>
<dbReference type="Proteomes" id="UP000034799">
    <property type="component" value="Unassembled WGS sequence"/>
</dbReference>
<gene>
    <name evidence="1" type="ORF">UT34_C0002G0141</name>
</gene>
<sequence>MLSYETRTPFGDKPGVKMFVGSEFAEFAEVNGLQFPSSGTALGTNEYCYMIVGYDSQQNDLDTPYHKFLFPPLDKRFKEYVTNLIDQTGKGSNFPFLDTYTITDRLPAEKDSVLVTAGNILTPALMRGVSKLPIQFVKLNEDVKGGGQISHWNHALEQEVVNGNLFTRALGVSLGLLKRYGQINDASINAIVEYKQRAIEQSSDSFIPVNFNIPNNLLGGSTQDIKELMNTLSQRVDIPGDVRKLSGELASFMLRWDEVHQQAVRKAENDDSFEAIASVGISSGKIGGALDESLSLALREESSLIESIQSGAEANTIDRILKNLKDLDEFSGTEGVASLLARYNTSVVSDDKLEAALRLVTTREIHISNKEELEVAIKELSKTLKILAPDYIRLHPVLAKLLDSSEFTGELAKATNVVGNIRKKVLNKLKKIS</sequence>
<accession>A0A0G0MNK8</accession>
<evidence type="ECO:0000313" key="1">
    <source>
        <dbReference type="EMBL" id="KKR05634.1"/>
    </source>
</evidence>
<reference evidence="1 2" key="1">
    <citation type="journal article" date="2015" name="Nature">
        <title>rRNA introns, odd ribosomes, and small enigmatic genomes across a large radiation of phyla.</title>
        <authorList>
            <person name="Brown C.T."/>
            <person name="Hug L.A."/>
            <person name="Thomas B.C."/>
            <person name="Sharon I."/>
            <person name="Castelle C.J."/>
            <person name="Singh A."/>
            <person name="Wilkins M.J."/>
            <person name="Williams K.H."/>
            <person name="Banfield J.F."/>
        </authorList>
    </citation>
    <scope>NUCLEOTIDE SEQUENCE [LARGE SCALE GENOMIC DNA]</scope>
</reference>
<name>A0A0G0MNK8_9BACT</name>
<organism evidence="1 2">
    <name type="scientific">candidate division WS6 bacterium GW2011_GWF2_39_15</name>
    <dbReference type="NCBI Taxonomy" id="1619100"/>
    <lineage>
        <taxon>Bacteria</taxon>
        <taxon>Candidatus Dojkabacteria</taxon>
    </lineage>
</organism>
<evidence type="ECO:0000313" key="2">
    <source>
        <dbReference type="Proteomes" id="UP000034799"/>
    </source>
</evidence>
<dbReference type="EMBL" id="LBWK01000002">
    <property type="protein sequence ID" value="KKR05634.1"/>
    <property type="molecule type" value="Genomic_DNA"/>
</dbReference>